<dbReference type="AlphaFoldDB" id="A0A2N5TPZ3"/>
<evidence type="ECO:0000313" key="2">
    <source>
        <dbReference type="EMBL" id="PLW27573.1"/>
    </source>
</evidence>
<organism evidence="2 3">
    <name type="scientific">Puccinia coronata f. sp. avenae</name>
    <dbReference type="NCBI Taxonomy" id="200324"/>
    <lineage>
        <taxon>Eukaryota</taxon>
        <taxon>Fungi</taxon>
        <taxon>Dikarya</taxon>
        <taxon>Basidiomycota</taxon>
        <taxon>Pucciniomycotina</taxon>
        <taxon>Pucciniomycetes</taxon>
        <taxon>Pucciniales</taxon>
        <taxon>Pucciniaceae</taxon>
        <taxon>Puccinia</taxon>
    </lineage>
</organism>
<dbReference type="EMBL" id="PGCI01000400">
    <property type="protein sequence ID" value="PLW27573.1"/>
    <property type="molecule type" value="Genomic_DNA"/>
</dbReference>
<protein>
    <submittedName>
        <fullName evidence="2">Uncharacterized protein</fullName>
    </submittedName>
</protein>
<feature type="compositionally biased region" description="Polar residues" evidence="1">
    <location>
        <begin position="66"/>
        <end position="75"/>
    </location>
</feature>
<reference evidence="2 3" key="1">
    <citation type="submission" date="2017-11" db="EMBL/GenBank/DDBJ databases">
        <title>De novo assembly and phasing of dikaryotic genomes from two isolates of Puccinia coronata f. sp. avenae, the causal agent of oat crown rust.</title>
        <authorList>
            <person name="Miller M.E."/>
            <person name="Zhang Y."/>
            <person name="Omidvar V."/>
            <person name="Sperschneider J."/>
            <person name="Schwessinger B."/>
            <person name="Raley C."/>
            <person name="Palmer J.M."/>
            <person name="Garnica D."/>
            <person name="Upadhyaya N."/>
            <person name="Rathjen J."/>
            <person name="Taylor J.M."/>
            <person name="Park R.F."/>
            <person name="Dodds P.N."/>
            <person name="Hirsch C.D."/>
            <person name="Kianian S.F."/>
            <person name="Figueroa M."/>
        </authorList>
    </citation>
    <scope>NUCLEOTIDE SEQUENCE [LARGE SCALE GENOMIC DNA]</scope>
    <source>
        <strain evidence="2">12SD80</strain>
    </source>
</reference>
<gene>
    <name evidence="2" type="ORF">PCASD_20076</name>
</gene>
<sequence length="99" mass="11037">MATFNLPRLCQSSSSSTFAPLNSTSLIPLLPPHFAWQSSDHQLSYQIKHSAPSTSNKKKSNQSNQLISSESQLRNRITRDHTQDNVGVQTLLTRITDCP</sequence>
<name>A0A2N5TPZ3_9BASI</name>
<feature type="region of interest" description="Disordered" evidence="1">
    <location>
        <begin position="46"/>
        <end position="86"/>
    </location>
</feature>
<evidence type="ECO:0000313" key="3">
    <source>
        <dbReference type="Proteomes" id="UP000235392"/>
    </source>
</evidence>
<dbReference type="Proteomes" id="UP000235392">
    <property type="component" value="Unassembled WGS sequence"/>
</dbReference>
<accession>A0A2N5TPZ3</accession>
<evidence type="ECO:0000256" key="1">
    <source>
        <dbReference type="SAM" id="MobiDB-lite"/>
    </source>
</evidence>
<comment type="caution">
    <text evidence="2">The sequence shown here is derived from an EMBL/GenBank/DDBJ whole genome shotgun (WGS) entry which is preliminary data.</text>
</comment>
<proteinExistence type="predicted"/>